<protein>
    <submittedName>
        <fullName evidence="1">Uncharacterized protein</fullName>
    </submittedName>
</protein>
<gene>
    <name evidence="1" type="ORF">MYCFIDRAFT_209754</name>
</gene>
<dbReference type="AlphaFoldDB" id="N1QB30"/>
<evidence type="ECO:0000313" key="1">
    <source>
        <dbReference type="EMBL" id="EME88253.1"/>
    </source>
</evidence>
<accession>N1QB30</accession>
<dbReference type="EMBL" id="KB446555">
    <property type="protein sequence ID" value="EME88253.1"/>
    <property type="molecule type" value="Genomic_DNA"/>
</dbReference>
<dbReference type="HOGENOM" id="CLU_3015205_0_0_1"/>
<reference evidence="1 2" key="1">
    <citation type="journal article" date="2012" name="PLoS Pathog.">
        <title>Diverse lifestyles and strategies of plant pathogenesis encoded in the genomes of eighteen Dothideomycetes fungi.</title>
        <authorList>
            <person name="Ohm R.A."/>
            <person name="Feau N."/>
            <person name="Henrissat B."/>
            <person name="Schoch C.L."/>
            <person name="Horwitz B.A."/>
            <person name="Barry K.W."/>
            <person name="Condon B.J."/>
            <person name="Copeland A.C."/>
            <person name="Dhillon B."/>
            <person name="Glaser F."/>
            <person name="Hesse C.N."/>
            <person name="Kosti I."/>
            <person name="LaButti K."/>
            <person name="Lindquist E.A."/>
            <person name="Lucas S."/>
            <person name="Salamov A.A."/>
            <person name="Bradshaw R.E."/>
            <person name="Ciuffetti L."/>
            <person name="Hamelin R.C."/>
            <person name="Kema G.H.J."/>
            <person name="Lawrence C."/>
            <person name="Scott J.A."/>
            <person name="Spatafora J.W."/>
            <person name="Turgeon B.G."/>
            <person name="de Wit P.J.G.M."/>
            <person name="Zhong S."/>
            <person name="Goodwin S.B."/>
            <person name="Grigoriev I.V."/>
        </authorList>
    </citation>
    <scope>NUCLEOTIDE SEQUENCE [LARGE SCALE GENOMIC DNA]</scope>
    <source>
        <strain evidence="1 2">CIRAD86</strain>
    </source>
</reference>
<proteinExistence type="predicted"/>
<dbReference type="Proteomes" id="UP000016932">
    <property type="component" value="Unassembled WGS sequence"/>
</dbReference>
<sequence length="56" mass="6097">MRPNSHTAVTAGRAPCVVNVGCKARSKKRSAFEAVQCRLKMCGRDACALAREKSKF</sequence>
<evidence type="ECO:0000313" key="2">
    <source>
        <dbReference type="Proteomes" id="UP000016932"/>
    </source>
</evidence>
<name>N1QB30_PSEFD</name>
<dbReference type="GeneID" id="19336884"/>
<keyword evidence="2" id="KW-1185">Reference proteome</keyword>
<dbReference type="RefSeq" id="XP_007921375.1">
    <property type="nucleotide sequence ID" value="XM_007923184.1"/>
</dbReference>
<dbReference type="OrthoDB" id="4159781at2759"/>
<dbReference type="KEGG" id="pfj:MYCFIDRAFT_209754"/>
<organism evidence="1 2">
    <name type="scientific">Pseudocercospora fijiensis (strain CIRAD86)</name>
    <name type="common">Black leaf streak disease fungus</name>
    <name type="synonym">Mycosphaerella fijiensis</name>
    <dbReference type="NCBI Taxonomy" id="383855"/>
    <lineage>
        <taxon>Eukaryota</taxon>
        <taxon>Fungi</taxon>
        <taxon>Dikarya</taxon>
        <taxon>Ascomycota</taxon>
        <taxon>Pezizomycotina</taxon>
        <taxon>Dothideomycetes</taxon>
        <taxon>Dothideomycetidae</taxon>
        <taxon>Mycosphaerellales</taxon>
        <taxon>Mycosphaerellaceae</taxon>
        <taxon>Pseudocercospora</taxon>
    </lineage>
</organism>
<dbReference type="VEuPathDB" id="FungiDB:MYCFIDRAFT_209754"/>